<feature type="region of interest" description="Disordered" evidence="2">
    <location>
        <begin position="88"/>
        <end position="115"/>
    </location>
</feature>
<dbReference type="InterPro" id="IPR036938">
    <property type="entry name" value="PAP2/HPO_sf"/>
</dbReference>
<dbReference type="Pfam" id="PF01569">
    <property type="entry name" value="PAP2"/>
    <property type="match status" value="1"/>
</dbReference>
<accession>A0A437K6Q2</accession>
<dbReference type="GO" id="GO:0003993">
    <property type="term" value="F:acid phosphatase activity"/>
    <property type="evidence" value="ECO:0007669"/>
    <property type="project" value="InterPro"/>
</dbReference>
<name>A0A437K6Q2_9BACI</name>
<dbReference type="NCBIfam" id="TIGR01167">
    <property type="entry name" value="LPXTG_anchor"/>
    <property type="match status" value="1"/>
</dbReference>
<keyword evidence="3" id="KW-0472">Membrane</keyword>
<dbReference type="EMBL" id="RZTZ01000011">
    <property type="protein sequence ID" value="RVT58912.1"/>
    <property type="molecule type" value="Genomic_DNA"/>
</dbReference>
<dbReference type="SUPFAM" id="SSF51126">
    <property type="entry name" value="Pectin lyase-like"/>
    <property type="match status" value="1"/>
</dbReference>
<evidence type="ECO:0000259" key="4">
    <source>
        <dbReference type="SMART" id="SM00014"/>
    </source>
</evidence>
<reference evidence="5 6" key="1">
    <citation type="submission" date="2019-01" db="EMBL/GenBank/DDBJ databases">
        <title>Bacillus sp. M5HDSG1-1, whole genome shotgun sequence.</title>
        <authorList>
            <person name="Tuo L."/>
        </authorList>
    </citation>
    <scope>NUCLEOTIDE SEQUENCE [LARGE SCALE GENOMIC DNA]</scope>
    <source>
        <strain evidence="5 6">M5HDSG1-1</strain>
    </source>
</reference>
<organism evidence="5 6">
    <name type="scientific">Niallia taxi</name>
    <dbReference type="NCBI Taxonomy" id="2499688"/>
    <lineage>
        <taxon>Bacteria</taxon>
        <taxon>Bacillati</taxon>
        <taxon>Bacillota</taxon>
        <taxon>Bacilli</taxon>
        <taxon>Bacillales</taxon>
        <taxon>Bacillaceae</taxon>
        <taxon>Niallia</taxon>
    </lineage>
</organism>
<dbReference type="CDD" id="cd03397">
    <property type="entry name" value="PAP2_acid_phosphatase"/>
    <property type="match status" value="1"/>
</dbReference>
<evidence type="ECO:0000313" key="6">
    <source>
        <dbReference type="Proteomes" id="UP000288024"/>
    </source>
</evidence>
<keyword evidence="6" id="KW-1185">Reference proteome</keyword>
<feature type="domain" description="Phosphatidic acid phosphatase type 2/haloperoxidase" evidence="4">
    <location>
        <begin position="125"/>
        <end position="240"/>
    </location>
</feature>
<keyword evidence="3" id="KW-1133">Transmembrane helix</keyword>
<dbReference type="Proteomes" id="UP000288024">
    <property type="component" value="Unassembled WGS sequence"/>
</dbReference>
<sequence length="662" mass="71263">MTPETNSSIGVLSKFLDIWQPGDSWDNGKVLNESVHNHNINTSIAITKNRTEAEAKDAYLSDRRNQNYSVITGLGPYADNFKRGANAGTTIPDEIPQDATSVKYEDGGNSNGNWAETNSSLGNMVNLINTIRWTGASTSSAKAYYSYKRPFRWSEDVSILPTLVPAKKDDPSSDGGFPSGHTNAAYLASYGLAYAVPERFEEMMTRASELGNSRIVAGMHSPLDVIGGRVMATAVAAAALNDPANKAVKDAAYKEAHEVLLTQEGTSYDAYSDYEKNKQNYTKRLTYGFQQIGDTTKPMVVPKGAEVLLETRFPYLDDMQRRWVLYTTGLPSGYPVLDDAEGWGRLNLFAAAGGYEDFETDVNVTMDSSLGGFNAADSWKNDIAGSGKLTKAGTGVLTLTGDNTYTGGTVIEEGSLIASSSTAFGSGDVINNGGTVNENVSSSLTIEQDFIQTDAGTLELHIGSKEEVLNIDGEATFGGTLKLDFTDGYVPAEDANVISYSSLANDSKFAEVEITGLPENYQVAYADNAVRIVPADQEETDNNNPENPSNPDEPVDNEEENNTDNPTPVNPDDHTNEETTNNENTNQANNNAGNDTNEENTAETGSKSENVSTGSKTVDTDSVKNPHTGDDTNIFLYVGTLLASAAAAAIVFWKRKLKKADQ</sequence>
<dbReference type="AlphaFoldDB" id="A0A437K6Q2"/>
<keyword evidence="3" id="KW-0812">Transmembrane</keyword>
<feature type="compositionally biased region" description="Low complexity" evidence="2">
    <location>
        <begin position="542"/>
        <end position="552"/>
    </location>
</feature>
<gene>
    <name evidence="5" type="ORF">EM808_21025</name>
</gene>
<feature type="compositionally biased region" description="Basic and acidic residues" evidence="2">
    <location>
        <begin position="618"/>
        <end position="630"/>
    </location>
</feature>
<protein>
    <submittedName>
        <fullName evidence="5">Phosphatase PAP2 family protein</fullName>
    </submittedName>
</protein>
<evidence type="ECO:0000256" key="1">
    <source>
        <dbReference type="ARBA" id="ARBA00022729"/>
    </source>
</evidence>
<keyword evidence="1" id="KW-0732">Signal</keyword>
<dbReference type="InterPro" id="IPR013425">
    <property type="entry name" value="Autotrns_rpt"/>
</dbReference>
<feature type="compositionally biased region" description="Acidic residues" evidence="2">
    <location>
        <begin position="553"/>
        <end position="562"/>
    </location>
</feature>
<evidence type="ECO:0000256" key="2">
    <source>
        <dbReference type="SAM" id="MobiDB-lite"/>
    </source>
</evidence>
<proteinExistence type="predicted"/>
<dbReference type="SMART" id="SM00014">
    <property type="entry name" value="acidPPc"/>
    <property type="match status" value="1"/>
</dbReference>
<dbReference type="Gene3D" id="1.20.144.10">
    <property type="entry name" value="Phosphatidic acid phosphatase type 2/haloperoxidase"/>
    <property type="match status" value="1"/>
</dbReference>
<feature type="region of interest" description="Disordered" evidence="2">
    <location>
        <begin position="536"/>
        <end position="630"/>
    </location>
</feature>
<feature type="compositionally biased region" description="Polar residues" evidence="2">
    <location>
        <begin position="605"/>
        <end position="617"/>
    </location>
</feature>
<evidence type="ECO:0000313" key="5">
    <source>
        <dbReference type="EMBL" id="RVT58912.1"/>
    </source>
</evidence>
<feature type="compositionally biased region" description="Low complexity" evidence="2">
    <location>
        <begin position="578"/>
        <end position="595"/>
    </location>
</feature>
<feature type="transmembrane region" description="Helical" evidence="3">
    <location>
        <begin position="634"/>
        <end position="653"/>
    </location>
</feature>
<dbReference type="GO" id="GO:0030288">
    <property type="term" value="C:outer membrane-bounded periplasmic space"/>
    <property type="evidence" value="ECO:0007669"/>
    <property type="project" value="InterPro"/>
</dbReference>
<dbReference type="InterPro" id="IPR000326">
    <property type="entry name" value="PAP2/HPO"/>
</dbReference>
<dbReference type="Pfam" id="PF12951">
    <property type="entry name" value="PATR"/>
    <property type="match status" value="1"/>
</dbReference>
<dbReference type="SUPFAM" id="SSF48317">
    <property type="entry name" value="Acid phosphatase/Vanadium-dependent haloperoxidase"/>
    <property type="match status" value="1"/>
</dbReference>
<dbReference type="NCBIfam" id="TIGR02601">
    <property type="entry name" value="autotrns_rpt"/>
    <property type="match status" value="1"/>
</dbReference>
<dbReference type="InterPro" id="IPR001011">
    <property type="entry name" value="Acid_Pase_classA_bac"/>
</dbReference>
<dbReference type="InterPro" id="IPR011050">
    <property type="entry name" value="Pectin_lyase_fold/virulence"/>
</dbReference>
<comment type="caution">
    <text evidence="5">The sequence shown here is derived from an EMBL/GenBank/DDBJ whole genome shotgun (WGS) entry which is preliminary data.</text>
</comment>
<evidence type="ECO:0000256" key="3">
    <source>
        <dbReference type="SAM" id="Phobius"/>
    </source>
</evidence>